<evidence type="ECO:0000259" key="3">
    <source>
        <dbReference type="Pfam" id="PF00005"/>
    </source>
</evidence>
<keyword evidence="2" id="KW-0813">Transport</keyword>
<dbReference type="PANTHER" id="PTHR42788:SF13">
    <property type="entry name" value="ALIPHATIC SULFONATES IMPORT ATP-BINDING PROTEIN SSUB"/>
    <property type="match status" value="1"/>
</dbReference>
<protein>
    <submittedName>
        <fullName evidence="4">ATP-binding cassette domain-containing protein</fullName>
    </submittedName>
</protein>
<feature type="non-terminal residue" evidence="4">
    <location>
        <position position="159"/>
    </location>
</feature>
<dbReference type="InterPro" id="IPR003439">
    <property type="entry name" value="ABC_transporter-like_ATP-bd"/>
</dbReference>
<dbReference type="EMBL" id="JBFOCI010000040">
    <property type="protein sequence ID" value="MEW9808810.1"/>
    <property type="molecule type" value="Genomic_DNA"/>
</dbReference>
<keyword evidence="4" id="KW-0067">ATP-binding</keyword>
<dbReference type="InterPro" id="IPR027417">
    <property type="entry name" value="P-loop_NTPase"/>
</dbReference>
<dbReference type="Pfam" id="PF00005">
    <property type="entry name" value="ABC_tran"/>
    <property type="match status" value="1"/>
</dbReference>
<evidence type="ECO:0000256" key="1">
    <source>
        <dbReference type="ARBA" id="ARBA00005417"/>
    </source>
</evidence>
<dbReference type="SUPFAM" id="SSF52540">
    <property type="entry name" value="P-loop containing nucleoside triphosphate hydrolases"/>
    <property type="match status" value="1"/>
</dbReference>
<evidence type="ECO:0000313" key="4">
    <source>
        <dbReference type="EMBL" id="MEW9808810.1"/>
    </source>
</evidence>
<evidence type="ECO:0000256" key="2">
    <source>
        <dbReference type="ARBA" id="ARBA00022448"/>
    </source>
</evidence>
<feature type="domain" description="ABC transporter" evidence="3">
    <location>
        <begin position="42"/>
        <end position="159"/>
    </location>
</feature>
<keyword evidence="4" id="KW-0547">Nucleotide-binding</keyword>
<dbReference type="InterPro" id="IPR050166">
    <property type="entry name" value="ABC_transporter_ATP-bind"/>
</dbReference>
<comment type="similarity">
    <text evidence="1">Belongs to the ABC transporter superfamily.</text>
</comment>
<evidence type="ECO:0000313" key="5">
    <source>
        <dbReference type="Proteomes" id="UP001556196"/>
    </source>
</evidence>
<comment type="caution">
    <text evidence="4">The sequence shown here is derived from an EMBL/GenBank/DDBJ whole genome shotgun (WGS) entry which is preliminary data.</text>
</comment>
<dbReference type="GO" id="GO:0005524">
    <property type="term" value="F:ATP binding"/>
    <property type="evidence" value="ECO:0007669"/>
    <property type="project" value="UniProtKB-KW"/>
</dbReference>
<reference evidence="4 5" key="1">
    <citation type="submission" date="2024-06" db="EMBL/GenBank/DDBJ databases">
        <authorList>
            <person name="Tuo L."/>
        </authorList>
    </citation>
    <scope>NUCLEOTIDE SEQUENCE [LARGE SCALE GENOMIC DNA]</scope>
    <source>
        <strain evidence="4 5">ZMM04-5</strain>
    </source>
</reference>
<dbReference type="Proteomes" id="UP001556196">
    <property type="component" value="Unassembled WGS sequence"/>
</dbReference>
<keyword evidence="5" id="KW-1185">Reference proteome</keyword>
<proteinExistence type="inferred from homology"/>
<organism evidence="4 5">
    <name type="scientific">Mesorhizobium marinum</name>
    <dbReference type="NCBI Taxonomy" id="3228790"/>
    <lineage>
        <taxon>Bacteria</taxon>
        <taxon>Pseudomonadati</taxon>
        <taxon>Pseudomonadota</taxon>
        <taxon>Alphaproteobacteria</taxon>
        <taxon>Hyphomicrobiales</taxon>
        <taxon>Phyllobacteriaceae</taxon>
        <taxon>Mesorhizobium</taxon>
    </lineage>
</organism>
<dbReference type="Gene3D" id="3.40.50.300">
    <property type="entry name" value="P-loop containing nucleotide triphosphate hydrolases"/>
    <property type="match status" value="1"/>
</dbReference>
<sequence length="159" mass="16690">MLATRTGQAETAPSQRTAGAAIDIDNVGVTFKGSARSVKAIDNVSLAVREGEFLTLIGHSGCGKSTLLRVIADIIEPTEGSVSIFGGTPANARRSRLFSMVFQQSVLLPWASVTENVRLPFKVGGVDPKVGNFMDPMEALELVQLGGFENSLPAELSGG</sequence>
<dbReference type="PANTHER" id="PTHR42788">
    <property type="entry name" value="TAURINE IMPORT ATP-BINDING PROTEIN-RELATED"/>
    <property type="match status" value="1"/>
</dbReference>
<gene>
    <name evidence="4" type="ORF">ABUE31_22755</name>
</gene>
<name>A0ABV3R6X2_9HYPH</name>
<accession>A0ABV3R6X2</accession>
<dbReference type="RefSeq" id="WP_367726049.1">
    <property type="nucleotide sequence ID" value="NZ_JBFOCI010000040.1"/>
</dbReference>